<organism evidence="4">
    <name type="scientific">viral metagenome</name>
    <dbReference type="NCBI Taxonomy" id="1070528"/>
    <lineage>
        <taxon>unclassified sequences</taxon>
        <taxon>metagenomes</taxon>
        <taxon>organismal metagenomes</taxon>
    </lineage>
</organism>
<dbReference type="EMBL" id="MN739013">
    <property type="protein sequence ID" value="QHT35120.1"/>
    <property type="molecule type" value="Genomic_DNA"/>
</dbReference>
<proteinExistence type="predicted"/>
<dbReference type="GO" id="GO:0006261">
    <property type="term" value="P:DNA-templated DNA replication"/>
    <property type="evidence" value="ECO:0007669"/>
    <property type="project" value="TreeGrafter"/>
</dbReference>
<keyword evidence="3" id="KW-0067">ATP-binding</keyword>
<evidence type="ECO:0000256" key="1">
    <source>
        <dbReference type="ARBA" id="ARBA00022705"/>
    </source>
</evidence>
<dbReference type="Pfam" id="PF13177">
    <property type="entry name" value="DNA_pol3_delta2"/>
    <property type="match status" value="1"/>
</dbReference>
<protein>
    <submittedName>
        <fullName evidence="4">Uncharacterized protein</fullName>
    </submittedName>
</protein>
<evidence type="ECO:0000256" key="2">
    <source>
        <dbReference type="ARBA" id="ARBA00022741"/>
    </source>
</evidence>
<name>A0A6C0F4W7_9ZZZZ</name>
<dbReference type="PANTHER" id="PTHR11669">
    <property type="entry name" value="REPLICATION FACTOR C / DNA POLYMERASE III GAMMA-TAU SUBUNIT"/>
    <property type="match status" value="1"/>
</dbReference>
<evidence type="ECO:0000256" key="3">
    <source>
        <dbReference type="ARBA" id="ARBA00022840"/>
    </source>
</evidence>
<dbReference type="AlphaFoldDB" id="A0A6C0F4W7"/>
<dbReference type="CDD" id="cd00009">
    <property type="entry name" value="AAA"/>
    <property type="match status" value="1"/>
</dbReference>
<dbReference type="SUPFAM" id="SSF52540">
    <property type="entry name" value="P-loop containing nucleoside triphosphate hydrolases"/>
    <property type="match status" value="1"/>
</dbReference>
<accession>A0A6C0F4W7</accession>
<keyword evidence="2" id="KW-0547">Nucleotide-binding</keyword>
<evidence type="ECO:0000313" key="4">
    <source>
        <dbReference type="EMBL" id="QHT35120.1"/>
    </source>
</evidence>
<dbReference type="PANTHER" id="PTHR11669:SF20">
    <property type="entry name" value="REPLICATION FACTOR C SUBUNIT 4"/>
    <property type="match status" value="1"/>
</dbReference>
<dbReference type="GO" id="GO:0005524">
    <property type="term" value="F:ATP binding"/>
    <property type="evidence" value="ECO:0007669"/>
    <property type="project" value="UniProtKB-KW"/>
</dbReference>
<sequence>MNDIPQTFISKYKPFYITDFQASSGFLSVLYTLFKIDELNILFVGDANSGKTSFLYAVIREYYKLDKMASLPENNIMFINNLKEQGINYFRTEMKTFCRSHSSIYGKKKMIIIDDMDGINEQSQQVFRNYIDKYKRNVNFIFTCSNTQKIIESIQSRMHIMHIQSLNDTQIRVIMNKILAEESISITEDAKDHIIKISDNTVRNVINNLEKLHIYGLDTEAPITLEKCKQLCSNISLQQFETYVLSFKDEPIQPIRILYAIHDYGYSVIDILNYFFTFIKLTDLLTEDQKYRIIPIICKYITIFNKIHENAIELALFTNEIRNIIVNR</sequence>
<dbReference type="InterPro" id="IPR050238">
    <property type="entry name" value="DNA_Rep/Repair_Clamp_Loader"/>
</dbReference>
<reference evidence="4" key="1">
    <citation type="journal article" date="2020" name="Nature">
        <title>Giant virus diversity and host interactions through global metagenomics.</title>
        <authorList>
            <person name="Schulz F."/>
            <person name="Roux S."/>
            <person name="Paez-Espino D."/>
            <person name="Jungbluth S."/>
            <person name="Walsh D.A."/>
            <person name="Denef V.J."/>
            <person name="McMahon K.D."/>
            <person name="Konstantinidis K.T."/>
            <person name="Eloe-Fadrosh E.A."/>
            <person name="Kyrpides N.C."/>
            <person name="Woyke T."/>
        </authorList>
    </citation>
    <scope>NUCLEOTIDE SEQUENCE</scope>
    <source>
        <strain evidence="4">GVMAG-M-3300009180-1</strain>
    </source>
</reference>
<dbReference type="GO" id="GO:0006281">
    <property type="term" value="P:DNA repair"/>
    <property type="evidence" value="ECO:0007669"/>
    <property type="project" value="TreeGrafter"/>
</dbReference>
<dbReference type="GO" id="GO:0005663">
    <property type="term" value="C:DNA replication factor C complex"/>
    <property type="evidence" value="ECO:0007669"/>
    <property type="project" value="TreeGrafter"/>
</dbReference>
<dbReference type="Gene3D" id="1.10.8.60">
    <property type="match status" value="1"/>
</dbReference>
<dbReference type="InterPro" id="IPR027417">
    <property type="entry name" value="P-loop_NTPase"/>
</dbReference>
<dbReference type="GO" id="GO:0003689">
    <property type="term" value="F:DNA clamp loader activity"/>
    <property type="evidence" value="ECO:0007669"/>
    <property type="project" value="TreeGrafter"/>
</dbReference>
<keyword evidence="1" id="KW-0235">DNA replication</keyword>
<dbReference type="Gene3D" id="3.40.50.300">
    <property type="entry name" value="P-loop containing nucleotide triphosphate hydrolases"/>
    <property type="match status" value="1"/>
</dbReference>